<reference evidence="2 3" key="1">
    <citation type="journal article" date="2014" name="Genome Announc.">
        <title>Draft genome sequences of the altered schaedler flora, a defined bacterial community from gnotobiotic mice.</title>
        <authorList>
            <person name="Wannemuehler M.J."/>
            <person name="Overstreet A.M."/>
            <person name="Ward D.V."/>
            <person name="Phillips G.J."/>
        </authorList>
    </citation>
    <scope>NUCLEOTIDE SEQUENCE [LARGE SCALE GENOMIC DNA]</scope>
    <source>
        <strain evidence="2 3">ASF492</strain>
    </source>
</reference>
<dbReference type="eggNOG" id="COG2909">
    <property type="taxonomic scope" value="Bacteria"/>
</dbReference>
<protein>
    <recommendedName>
        <fullName evidence="1">Helix-turn-helix domain-containing protein</fullName>
    </recommendedName>
</protein>
<feature type="domain" description="Helix-turn-helix" evidence="1">
    <location>
        <begin position="7"/>
        <end position="46"/>
    </location>
</feature>
<accession>N2A8V3</accession>
<dbReference type="STRING" id="1235802.C823_02833"/>
<keyword evidence="3" id="KW-1185">Reference proteome</keyword>
<dbReference type="Pfam" id="PF12728">
    <property type="entry name" value="HTH_17"/>
    <property type="match status" value="1"/>
</dbReference>
<sequence length="64" mass="7490">MMLEFISAPEAAKKWGISERRVQKLCEENRIPGVAKFSRLWLIPKNAEKPTDARLKAERKKKHE</sequence>
<gene>
    <name evidence="2" type="ORF">C823_02833</name>
</gene>
<dbReference type="EMBL" id="AQFT01000087">
    <property type="protein sequence ID" value="EMZ25817.1"/>
    <property type="molecule type" value="Genomic_DNA"/>
</dbReference>
<comment type="caution">
    <text evidence="2">The sequence shown here is derived from an EMBL/GenBank/DDBJ whole genome shotgun (WGS) entry which is preliminary data.</text>
</comment>
<dbReference type="InterPro" id="IPR041657">
    <property type="entry name" value="HTH_17"/>
</dbReference>
<dbReference type="HOGENOM" id="CLU_178120_1_0_9"/>
<proteinExistence type="predicted"/>
<dbReference type="Proteomes" id="UP000012589">
    <property type="component" value="Unassembled WGS sequence"/>
</dbReference>
<evidence type="ECO:0000313" key="2">
    <source>
        <dbReference type="EMBL" id="EMZ25817.1"/>
    </source>
</evidence>
<evidence type="ECO:0000259" key="1">
    <source>
        <dbReference type="Pfam" id="PF12728"/>
    </source>
</evidence>
<dbReference type="AlphaFoldDB" id="N2A8V3"/>
<evidence type="ECO:0000313" key="3">
    <source>
        <dbReference type="Proteomes" id="UP000012589"/>
    </source>
</evidence>
<name>N2A8V3_9FIRM</name>
<dbReference type="PATRIC" id="fig|1235802.3.peg.2995"/>
<organism evidence="2 3">
    <name type="scientific">Eubacterium plexicaudatum ASF492</name>
    <dbReference type="NCBI Taxonomy" id="1235802"/>
    <lineage>
        <taxon>Bacteria</taxon>
        <taxon>Bacillati</taxon>
        <taxon>Bacillota</taxon>
        <taxon>Clostridia</taxon>
        <taxon>Eubacteriales</taxon>
        <taxon>Eubacteriaceae</taxon>
        <taxon>Eubacterium</taxon>
    </lineage>
</organism>